<feature type="transmembrane region" description="Helical" evidence="1">
    <location>
        <begin position="99"/>
        <end position="119"/>
    </location>
</feature>
<evidence type="ECO:0000313" key="2">
    <source>
        <dbReference type="EMBL" id="KAK3264789.1"/>
    </source>
</evidence>
<keyword evidence="1" id="KW-0472">Membrane</keyword>
<keyword evidence="1" id="KW-1133">Transmembrane helix</keyword>
<reference evidence="2 3" key="1">
    <citation type="journal article" date="2015" name="Genome Biol. Evol.">
        <title>Comparative Genomics of a Bacterivorous Green Alga Reveals Evolutionary Causalities and Consequences of Phago-Mixotrophic Mode of Nutrition.</title>
        <authorList>
            <person name="Burns J.A."/>
            <person name="Paasch A."/>
            <person name="Narechania A."/>
            <person name="Kim E."/>
        </authorList>
    </citation>
    <scope>NUCLEOTIDE SEQUENCE [LARGE SCALE GENOMIC DNA]</scope>
    <source>
        <strain evidence="2 3">PLY_AMNH</strain>
    </source>
</reference>
<dbReference type="AlphaFoldDB" id="A0AAE0FRY0"/>
<dbReference type="EMBL" id="LGRX02014360">
    <property type="protein sequence ID" value="KAK3264789.1"/>
    <property type="molecule type" value="Genomic_DNA"/>
</dbReference>
<proteinExistence type="predicted"/>
<evidence type="ECO:0000313" key="3">
    <source>
        <dbReference type="Proteomes" id="UP001190700"/>
    </source>
</evidence>
<keyword evidence="3" id="KW-1185">Reference proteome</keyword>
<keyword evidence="1" id="KW-0812">Transmembrane</keyword>
<accession>A0AAE0FRY0</accession>
<evidence type="ECO:0000256" key="1">
    <source>
        <dbReference type="SAM" id="Phobius"/>
    </source>
</evidence>
<dbReference type="Proteomes" id="UP001190700">
    <property type="component" value="Unassembled WGS sequence"/>
</dbReference>
<sequence length="274" mass="27934">MAAVGLVVVGMGEVDKGRVGEVAGEVTVTVVAGGGGDGGDGGGDGGLKSLVEGVEGKGWRRSLTSSKQWLLTMCMDRTNGPRRGGGGEGGSEVTVETTMAVAVMAVAVMAVAVMAVMAVAVMAVAVMAVAVMAVAVMAMAMAVVDMVEVGMGGLGVVGVRLGRIDHLVQHLQHLSSTFCIMTVGEHAAVNTRQALVAEIVDLGPTGTLLGAHGSVLLPQPAPSNERIAKLSAEKNYRSNELEAEAPILHLQSNAQSTDGHKILQQEKLHLQVGN</sequence>
<name>A0AAE0FRY0_9CHLO</name>
<gene>
    <name evidence="2" type="ORF">CYMTET_26497</name>
</gene>
<comment type="caution">
    <text evidence="2">The sequence shown here is derived from an EMBL/GenBank/DDBJ whole genome shotgun (WGS) entry which is preliminary data.</text>
</comment>
<protein>
    <submittedName>
        <fullName evidence="2">Uncharacterized protein</fullName>
    </submittedName>
</protein>
<organism evidence="2 3">
    <name type="scientific">Cymbomonas tetramitiformis</name>
    <dbReference type="NCBI Taxonomy" id="36881"/>
    <lineage>
        <taxon>Eukaryota</taxon>
        <taxon>Viridiplantae</taxon>
        <taxon>Chlorophyta</taxon>
        <taxon>Pyramimonadophyceae</taxon>
        <taxon>Pyramimonadales</taxon>
        <taxon>Pyramimonadaceae</taxon>
        <taxon>Cymbomonas</taxon>
    </lineage>
</organism>
<feature type="transmembrane region" description="Helical" evidence="1">
    <location>
        <begin position="125"/>
        <end position="144"/>
    </location>
</feature>